<dbReference type="GeneID" id="39469374"/>
<dbReference type="Proteomes" id="UP000279995">
    <property type="component" value="Plasmid unnamed"/>
</dbReference>
<keyword evidence="1" id="KW-0614">Plasmid</keyword>
<accession>A0AAD0XF88</accession>
<dbReference type="EMBL" id="CP033067">
    <property type="protein sequence ID" value="AYM89053.1"/>
    <property type="molecule type" value="Genomic_DNA"/>
</dbReference>
<gene>
    <name evidence="1" type="ORF">D9T18_20400</name>
</gene>
<geneLocation type="plasmid" evidence="1 2">
    <name>unnamed</name>
</geneLocation>
<proteinExistence type="predicted"/>
<evidence type="ECO:0000313" key="2">
    <source>
        <dbReference type="Proteomes" id="UP000279995"/>
    </source>
</evidence>
<evidence type="ECO:0000313" key="1">
    <source>
        <dbReference type="EMBL" id="AYM89053.1"/>
    </source>
</evidence>
<dbReference type="RefSeq" id="WP_121638727.1">
    <property type="nucleotide sequence ID" value="NZ_CP033067.1"/>
</dbReference>
<protein>
    <submittedName>
        <fullName evidence="1">Uncharacterized protein</fullName>
    </submittedName>
</protein>
<name>A0AAD0XF88_9GAMM</name>
<dbReference type="AlphaFoldDB" id="A0AAD0XF88"/>
<organism evidence="1 2">
    <name type="scientific">Pseudoalteromonas agarivorans</name>
    <dbReference type="NCBI Taxonomy" id="176102"/>
    <lineage>
        <taxon>Bacteria</taxon>
        <taxon>Pseudomonadati</taxon>
        <taxon>Pseudomonadota</taxon>
        <taxon>Gammaproteobacteria</taxon>
        <taxon>Alteromonadales</taxon>
        <taxon>Pseudoalteromonadaceae</taxon>
        <taxon>Pseudoalteromonas</taxon>
    </lineage>
</organism>
<sequence length="244" mass="27605">MMTLTTVSERITDSKARVYWRVGTKNKGIINLNLRSPSEDSALIGELIAIQFLLFDKKIFDRAPGGGGGYKLIVSKGAIKKLALGKSTKKFAVQYSSFLLSRMKGVTIEVSQKLEFMANKEDFLPLLIDEGKDIRTQEYAEIITPAMGAVRVTQHAVEQYEERISSGCPKKPWASLTKRLMHPELRIQPLDAKILAHKERRYGRSDNVEAWSHPTSTFTYLVVIDDKGNRVLVTVFERYIQPQN</sequence>
<reference evidence="1 2" key="1">
    <citation type="submission" date="2018-10" db="EMBL/GenBank/DDBJ databases">
        <title>Complete Genome Sequence and Transcriptomic Profiles of a Marine Bacterium, Pseudoalteromonas agarivorans Hao 2018.</title>
        <authorList>
            <person name="Hao L."/>
        </authorList>
    </citation>
    <scope>NUCLEOTIDE SEQUENCE [LARGE SCALE GENOMIC DNA]</scope>
    <source>
        <strain evidence="1 2">Hao 2018</strain>
        <plasmid evidence="1 2">unnamed</plasmid>
    </source>
</reference>